<evidence type="ECO:0000256" key="1">
    <source>
        <dbReference type="SAM" id="MobiDB-lite"/>
    </source>
</evidence>
<organism evidence="3 4">
    <name type="scientific">Colletotrichum sojae</name>
    <dbReference type="NCBI Taxonomy" id="2175907"/>
    <lineage>
        <taxon>Eukaryota</taxon>
        <taxon>Fungi</taxon>
        <taxon>Dikarya</taxon>
        <taxon>Ascomycota</taxon>
        <taxon>Pezizomycotina</taxon>
        <taxon>Sordariomycetes</taxon>
        <taxon>Hypocreomycetidae</taxon>
        <taxon>Glomerellales</taxon>
        <taxon>Glomerellaceae</taxon>
        <taxon>Colletotrichum</taxon>
        <taxon>Colletotrichum orchidearum species complex</taxon>
    </lineage>
</organism>
<feature type="chain" id="PRO_5034166157" evidence="2">
    <location>
        <begin position="19"/>
        <end position="265"/>
    </location>
</feature>
<dbReference type="EMBL" id="WIGN01000303">
    <property type="protein sequence ID" value="KAF6800906.1"/>
    <property type="molecule type" value="Genomic_DNA"/>
</dbReference>
<evidence type="ECO:0000313" key="4">
    <source>
        <dbReference type="Proteomes" id="UP000652219"/>
    </source>
</evidence>
<feature type="signal peptide" evidence="2">
    <location>
        <begin position="1"/>
        <end position="18"/>
    </location>
</feature>
<comment type="caution">
    <text evidence="3">The sequence shown here is derived from an EMBL/GenBank/DDBJ whole genome shotgun (WGS) entry which is preliminary data.</text>
</comment>
<reference evidence="3 4" key="1">
    <citation type="journal article" date="2020" name="Phytopathology">
        <title>Genome Sequence Resources of Colletotrichum truncatum, C. plurivorum, C. musicola, and C. sojae: Four Species Pathogenic to Soybean (Glycine max).</title>
        <authorList>
            <person name="Rogerio F."/>
            <person name="Boufleur T.R."/>
            <person name="Ciampi-Guillardi M."/>
            <person name="Sukno S.A."/>
            <person name="Thon M.R."/>
            <person name="Massola Junior N.S."/>
            <person name="Baroncelli R."/>
        </authorList>
    </citation>
    <scope>NUCLEOTIDE SEQUENCE [LARGE SCALE GENOMIC DNA]</scope>
    <source>
        <strain evidence="3 4">LFN0009</strain>
    </source>
</reference>
<gene>
    <name evidence="3" type="ORF">CSOJ01_12168</name>
</gene>
<evidence type="ECO:0000313" key="3">
    <source>
        <dbReference type="EMBL" id="KAF6800906.1"/>
    </source>
</evidence>
<feature type="region of interest" description="Disordered" evidence="1">
    <location>
        <begin position="245"/>
        <end position="265"/>
    </location>
</feature>
<dbReference type="Proteomes" id="UP000652219">
    <property type="component" value="Unassembled WGS sequence"/>
</dbReference>
<name>A0A8H6IVK3_9PEZI</name>
<proteinExistence type="predicted"/>
<dbReference type="AlphaFoldDB" id="A0A8H6IVK3"/>
<keyword evidence="2" id="KW-0732">Signal</keyword>
<accession>A0A8H6IVK3</accession>
<evidence type="ECO:0000256" key="2">
    <source>
        <dbReference type="SAM" id="SignalP"/>
    </source>
</evidence>
<protein>
    <submittedName>
        <fullName evidence="3">Uncharacterized protein</fullName>
    </submittedName>
</protein>
<sequence>MMHSSAWVFMTLISSSLAGVSVSPFTTTVNEAQAKNACGNSLGNSAFASSGFPFPSSSAFCEYNDKLEVGTFSGGPVGLTEGAIITTGRAESAQRGFSPSEKIWGDYGLNQEEALGICGGDTTSLEYSVLRITGVAFDIANINTMRVSFIFATNEDASTGNMDSMGLYISGELVPGTVFTARSAPPTVPGKGLGLSYARATEVQTVDIPVTYGQEMTFNIYVCDANGGAADSAVLFKVQGLVLPTTTSTSSSSSSSSSHSSSSTE</sequence>
<keyword evidence="4" id="KW-1185">Reference proteome</keyword>